<dbReference type="SMART" id="SM01130">
    <property type="entry name" value="DHDPS"/>
    <property type="match status" value="1"/>
</dbReference>
<gene>
    <name evidence="5" type="primary">araD</name>
    <name evidence="5" type="ordered locus">AZOLI_p50377</name>
</gene>
<dbReference type="GO" id="GO:0047449">
    <property type="term" value="F:2-dehydro-3-deoxy-L-arabinonate dehydratase activity"/>
    <property type="evidence" value="ECO:0007669"/>
    <property type="project" value="UniProtKB-EC"/>
</dbReference>
<keyword evidence="5" id="KW-0614">Plasmid</keyword>
<keyword evidence="6" id="KW-1185">Reference proteome</keyword>
<geneLocation type="plasmid" evidence="5 6">
    <name>AZO_p5</name>
</geneLocation>
<evidence type="ECO:0000256" key="4">
    <source>
        <dbReference type="PIRSR" id="PIRSR001365-2"/>
    </source>
</evidence>
<dbReference type="HOGENOM" id="CLU_049343_4_2_5"/>
<dbReference type="PANTHER" id="PTHR12128:SF66">
    <property type="entry name" value="4-HYDROXY-2-OXOGLUTARATE ALDOLASE, MITOCHONDRIAL"/>
    <property type="match status" value="1"/>
</dbReference>
<sequence length="339" mass="36693">MRPRRPRPTARAVRFPVALNADPISMKDSTAMPSSARPYRGVFPVVPTIFTETGELDLDGQKRCVDFMIDAGSTGLCILANFSEQFVLTDDERAVLMETMLAHVAGRVPVIVTTTHFSTRACAERSRRAQDMGAAMVMVMPPYHGATIRVPEAGIVEFFQRVSDAIDIPIMIQDAPVSGTPLSAALLARMAREIANVSYFKIEVPQAAAKLRTLIELGGDAIEGPWDGEEAITLLADLDAGATGAMTGGGYPDGIRQIVDPFLAGDREAAVAAYGRWLPLINHENRQCGIATAKILMKEGGVIKSEAMRHPVANPHPISREGLLDAARRVDPLVLRWGR</sequence>
<dbReference type="AlphaFoldDB" id="G7ZHJ9"/>
<dbReference type="Pfam" id="PF00701">
    <property type="entry name" value="DHDPS"/>
    <property type="match status" value="1"/>
</dbReference>
<dbReference type="EC" id="4.2.1.43" evidence="5"/>
<evidence type="ECO:0000313" key="5">
    <source>
        <dbReference type="EMBL" id="CBS91368.1"/>
    </source>
</evidence>
<dbReference type="GO" id="GO:0008840">
    <property type="term" value="F:4-hydroxy-tetrahydrodipicolinate synthase activity"/>
    <property type="evidence" value="ECO:0007669"/>
    <property type="project" value="TreeGrafter"/>
</dbReference>
<dbReference type="Proteomes" id="UP000005667">
    <property type="component" value="Plasmid AZO_p5"/>
</dbReference>
<feature type="binding site" evidence="4">
    <location>
        <position position="246"/>
    </location>
    <ligand>
        <name>pyruvate</name>
        <dbReference type="ChEBI" id="CHEBI:15361"/>
    </ligand>
</feature>
<name>G7ZHJ9_AZOL4</name>
<dbReference type="GO" id="GO:0005829">
    <property type="term" value="C:cytosol"/>
    <property type="evidence" value="ECO:0007669"/>
    <property type="project" value="TreeGrafter"/>
</dbReference>
<dbReference type="PANTHER" id="PTHR12128">
    <property type="entry name" value="DIHYDRODIPICOLINATE SYNTHASE"/>
    <property type="match status" value="1"/>
</dbReference>
<evidence type="ECO:0000256" key="1">
    <source>
        <dbReference type="ARBA" id="ARBA00007592"/>
    </source>
</evidence>
<evidence type="ECO:0000313" key="6">
    <source>
        <dbReference type="Proteomes" id="UP000005667"/>
    </source>
</evidence>
<dbReference type="EMBL" id="FQ311873">
    <property type="protein sequence ID" value="CBS91368.1"/>
    <property type="molecule type" value="Genomic_DNA"/>
</dbReference>
<dbReference type="InterPro" id="IPR002220">
    <property type="entry name" value="DapA-like"/>
</dbReference>
<dbReference type="KEGG" id="ali:AZOLI_p50377"/>
<dbReference type="InterPro" id="IPR013785">
    <property type="entry name" value="Aldolase_TIM"/>
</dbReference>
<protein>
    <submittedName>
        <fullName evidence="5">2-dehydro-3-deoxy-L-arabinonate dehydratase</fullName>
        <ecNumber evidence="5">4.2.1.43</ecNumber>
    </submittedName>
</protein>
<dbReference type="Gene3D" id="3.20.20.70">
    <property type="entry name" value="Aldolase class I"/>
    <property type="match status" value="1"/>
</dbReference>
<accession>G7ZHJ9</accession>
<dbReference type="PIRSF" id="PIRSF001365">
    <property type="entry name" value="DHDPS"/>
    <property type="match status" value="1"/>
</dbReference>
<dbReference type="SUPFAM" id="SSF51569">
    <property type="entry name" value="Aldolase"/>
    <property type="match status" value="1"/>
</dbReference>
<evidence type="ECO:0000256" key="3">
    <source>
        <dbReference type="PIRNR" id="PIRNR001365"/>
    </source>
</evidence>
<organism evidence="5 6">
    <name type="scientific">Azospirillum lipoferum (strain 4B)</name>
    <dbReference type="NCBI Taxonomy" id="862719"/>
    <lineage>
        <taxon>Bacteria</taxon>
        <taxon>Pseudomonadati</taxon>
        <taxon>Pseudomonadota</taxon>
        <taxon>Alphaproteobacteria</taxon>
        <taxon>Rhodospirillales</taxon>
        <taxon>Azospirillaceae</taxon>
        <taxon>Azospirillum</taxon>
    </lineage>
</organism>
<comment type="similarity">
    <text evidence="1 3">Belongs to the DapA family.</text>
</comment>
<keyword evidence="2 3" id="KW-0456">Lyase</keyword>
<proteinExistence type="inferred from homology"/>
<evidence type="ECO:0000256" key="2">
    <source>
        <dbReference type="ARBA" id="ARBA00023239"/>
    </source>
</evidence>
<reference evidence="6" key="1">
    <citation type="journal article" date="2011" name="PLoS Genet.">
        <title>Azospirillum genomes reveal transition of bacteria from aquatic to terrestrial environments.</title>
        <authorList>
            <person name="Wisniewski-Dye F."/>
            <person name="Borziak K."/>
            <person name="Khalsa-Moyers G."/>
            <person name="Alexandre G."/>
            <person name="Sukharnikov L.O."/>
            <person name="Wuichet K."/>
            <person name="Hurst G.B."/>
            <person name="McDonald W.H."/>
            <person name="Robertson J.S."/>
            <person name="Barbe V."/>
            <person name="Calteau A."/>
            <person name="Rouy Z."/>
            <person name="Mangenot S."/>
            <person name="Prigent-Combaret C."/>
            <person name="Normand P."/>
            <person name="Boyer M."/>
            <person name="Siguier P."/>
            <person name="Dessaux Y."/>
            <person name="Elmerich C."/>
            <person name="Condemine G."/>
            <person name="Krishnen G."/>
            <person name="Kennedy I."/>
            <person name="Paterson A.H."/>
            <person name="Gonzalez V."/>
            <person name="Mavingui P."/>
            <person name="Zhulin I.B."/>
        </authorList>
    </citation>
    <scope>NUCLEOTIDE SEQUENCE [LARGE SCALE GENOMIC DNA]</scope>
    <source>
        <strain evidence="6">4B</strain>
    </source>
</reference>
<dbReference type="CDD" id="cd00408">
    <property type="entry name" value="DHDPS-like"/>
    <property type="match status" value="1"/>
</dbReference>